<comment type="caution">
    <text evidence="4">The sequence shown here is derived from an EMBL/GenBank/DDBJ whole genome shotgun (WGS) entry which is preliminary data.</text>
</comment>
<dbReference type="Gene3D" id="1.20.1270.380">
    <property type="entry name" value="MatP, N-terminal domain"/>
    <property type="match status" value="1"/>
</dbReference>
<dbReference type="Gene3D" id="1.10.1220.10">
    <property type="entry name" value="Met repressor-like"/>
    <property type="match status" value="1"/>
</dbReference>
<dbReference type="InterPro" id="IPR035375">
    <property type="entry name" value="MatP_C"/>
</dbReference>
<dbReference type="EMBL" id="PYMP01000007">
    <property type="protein sequence ID" value="PSU52473.1"/>
    <property type="molecule type" value="Genomic_DNA"/>
</dbReference>
<gene>
    <name evidence="4" type="ORF">C9J18_10050</name>
    <name evidence="3" type="ORF">CTM96_20755</name>
</gene>
<dbReference type="InterPro" id="IPR035087">
    <property type="entry name" value="MatP_N"/>
</dbReference>
<sequence length="131" mass="15360">MKYQQLDNLESGWKWQYLNKKFLAGENASRWIDTSEIQQAKDDLTAIGAEPTKITNWIEKHISDNANNKLKQSIRAKRKRYFDSEQKHTKKKSIDIEYEVWEKLSTFSKEIGGTLSESIEYLLSELDINNS</sequence>
<proteinExistence type="predicted"/>
<reference evidence="5 6" key="1">
    <citation type="submission" date="2018-03" db="EMBL/GenBank/DDBJ databases">
        <title>Whole genome sequencing of Histamine producing bacteria.</title>
        <authorList>
            <person name="Butler K."/>
        </authorList>
    </citation>
    <scope>NUCLEOTIDE SEQUENCE [LARGE SCALE GENOMIC DNA]</scope>
    <source>
        <strain evidence="4 6">FS-6.1</strain>
        <strain evidence="3 5">FS-6.2</strain>
    </source>
</reference>
<dbReference type="Pfam" id="PF17414">
    <property type="entry name" value="MatP_C"/>
    <property type="match status" value="1"/>
</dbReference>
<evidence type="ECO:0000259" key="2">
    <source>
        <dbReference type="Pfam" id="PF17414"/>
    </source>
</evidence>
<name>A0A2T3JTH6_PHOPO</name>
<dbReference type="InterPro" id="IPR013321">
    <property type="entry name" value="Arc_rbn_hlx_hlx"/>
</dbReference>
<dbReference type="InterPro" id="IPR038339">
    <property type="entry name" value="MatP_N_sf"/>
</dbReference>
<protein>
    <submittedName>
        <fullName evidence="4">Ter macrodomain-binding protein MatP</fullName>
    </submittedName>
</protein>
<accession>A0A2T3JTH6</accession>
<dbReference type="EMBL" id="PYMO01000037">
    <property type="protein sequence ID" value="PSU19828.1"/>
    <property type="molecule type" value="Genomic_DNA"/>
</dbReference>
<dbReference type="Proteomes" id="UP000241618">
    <property type="component" value="Unassembled WGS sequence"/>
</dbReference>
<evidence type="ECO:0000313" key="5">
    <source>
        <dbReference type="Proteomes" id="UP000241405"/>
    </source>
</evidence>
<dbReference type="Pfam" id="PF06303">
    <property type="entry name" value="MatP"/>
    <property type="match status" value="1"/>
</dbReference>
<evidence type="ECO:0000313" key="6">
    <source>
        <dbReference type="Proteomes" id="UP000241618"/>
    </source>
</evidence>
<evidence type="ECO:0000259" key="1">
    <source>
        <dbReference type="Pfam" id="PF06303"/>
    </source>
</evidence>
<keyword evidence="5" id="KW-1185">Reference proteome</keyword>
<dbReference type="GO" id="GO:0006355">
    <property type="term" value="P:regulation of DNA-templated transcription"/>
    <property type="evidence" value="ECO:0007669"/>
    <property type="project" value="InterPro"/>
</dbReference>
<dbReference type="Proteomes" id="UP000241405">
    <property type="component" value="Unassembled WGS sequence"/>
</dbReference>
<dbReference type="AlphaFoldDB" id="A0A2T3JTH6"/>
<evidence type="ECO:0000313" key="4">
    <source>
        <dbReference type="EMBL" id="PSU52473.1"/>
    </source>
</evidence>
<evidence type="ECO:0000313" key="3">
    <source>
        <dbReference type="EMBL" id="PSU19828.1"/>
    </source>
</evidence>
<feature type="domain" description="MatP C-terminal ribbon-helix-helix" evidence="2">
    <location>
        <begin position="88"/>
        <end position="126"/>
    </location>
</feature>
<organism evidence="4 6">
    <name type="scientific">Photobacterium phosphoreum</name>
    <dbReference type="NCBI Taxonomy" id="659"/>
    <lineage>
        <taxon>Bacteria</taxon>
        <taxon>Pseudomonadati</taxon>
        <taxon>Pseudomonadota</taxon>
        <taxon>Gammaproteobacteria</taxon>
        <taxon>Vibrionales</taxon>
        <taxon>Vibrionaceae</taxon>
        <taxon>Photobacterium</taxon>
    </lineage>
</organism>
<feature type="domain" description="MatP N-terminal" evidence="1">
    <location>
        <begin position="2"/>
        <end position="85"/>
    </location>
</feature>
<dbReference type="RefSeq" id="WP_107191598.1">
    <property type="nucleotide sequence ID" value="NZ_PYMN01000037.1"/>
</dbReference>